<accession>A0A225VZ54</accession>
<dbReference type="AlphaFoldDB" id="A0A225VZ54"/>
<feature type="compositionally biased region" description="Polar residues" evidence="1">
    <location>
        <begin position="69"/>
        <end position="82"/>
    </location>
</feature>
<feature type="compositionally biased region" description="Polar residues" evidence="1">
    <location>
        <begin position="99"/>
        <end position="108"/>
    </location>
</feature>
<keyword evidence="3" id="KW-1185">Reference proteome</keyword>
<dbReference type="OrthoDB" id="7762636at2759"/>
<feature type="region of interest" description="Disordered" evidence="1">
    <location>
        <begin position="186"/>
        <end position="206"/>
    </location>
</feature>
<evidence type="ECO:0000256" key="1">
    <source>
        <dbReference type="SAM" id="MobiDB-lite"/>
    </source>
</evidence>
<evidence type="ECO:0000313" key="3">
    <source>
        <dbReference type="Proteomes" id="UP000198211"/>
    </source>
</evidence>
<comment type="caution">
    <text evidence="2">The sequence shown here is derived from an EMBL/GenBank/DDBJ whole genome shotgun (WGS) entry which is preliminary data.</text>
</comment>
<protein>
    <submittedName>
        <fullName evidence="2">Uncharacterized protein</fullName>
    </submittedName>
</protein>
<name>A0A225VZ54_9STRA</name>
<feature type="region of interest" description="Disordered" evidence="1">
    <location>
        <begin position="65"/>
        <end position="86"/>
    </location>
</feature>
<reference evidence="3" key="1">
    <citation type="submission" date="2017-03" db="EMBL/GenBank/DDBJ databases">
        <title>Phytopthora megakarya and P. palmivora, two closely related causual agents of cacao black pod achieved similar genome size and gene model numbers by different mechanisms.</title>
        <authorList>
            <person name="Ali S."/>
            <person name="Shao J."/>
            <person name="Larry D.J."/>
            <person name="Kronmiller B."/>
            <person name="Shen D."/>
            <person name="Strem M.D."/>
            <person name="Melnick R.L."/>
            <person name="Guiltinan M.J."/>
            <person name="Tyler B.M."/>
            <person name="Meinhardt L.W."/>
            <person name="Bailey B.A."/>
        </authorList>
    </citation>
    <scope>NUCLEOTIDE SEQUENCE [LARGE SCALE GENOMIC DNA]</scope>
    <source>
        <strain evidence="3">zdho120</strain>
    </source>
</reference>
<dbReference type="Proteomes" id="UP000198211">
    <property type="component" value="Unassembled WGS sequence"/>
</dbReference>
<feature type="region of interest" description="Disordered" evidence="1">
    <location>
        <begin position="99"/>
        <end position="134"/>
    </location>
</feature>
<feature type="compositionally biased region" description="Basic and acidic residues" evidence="1">
    <location>
        <begin position="109"/>
        <end position="119"/>
    </location>
</feature>
<sequence>MPVIAWVPIGQLPRDVGYWQVLAYVVARDNTLFKIECEMYEQWIASQPPMVDRPHYENPTEILTRTADEVNSQESIGENNGDSEYASWDHNEFYRSNIDSGETLSTRVTTDESSEKSSGEESSDEISSEQSTGDVLDNLECTFVSVIRVLTIEGNDEENDETSDTYIQKGADVELTGYAQELPFLPDLSENSPTVLDYSPPNVTNSKLTEQEQTNLIEMWKTHKRS</sequence>
<gene>
    <name evidence="2" type="ORF">PHMEG_00016732</name>
</gene>
<evidence type="ECO:0000313" key="2">
    <source>
        <dbReference type="EMBL" id="OWZ10414.1"/>
    </source>
</evidence>
<organism evidence="2 3">
    <name type="scientific">Phytophthora megakarya</name>
    <dbReference type="NCBI Taxonomy" id="4795"/>
    <lineage>
        <taxon>Eukaryota</taxon>
        <taxon>Sar</taxon>
        <taxon>Stramenopiles</taxon>
        <taxon>Oomycota</taxon>
        <taxon>Peronosporomycetes</taxon>
        <taxon>Peronosporales</taxon>
        <taxon>Peronosporaceae</taxon>
        <taxon>Phytophthora</taxon>
    </lineage>
</organism>
<dbReference type="EMBL" id="NBNE01002449">
    <property type="protein sequence ID" value="OWZ10414.1"/>
    <property type="molecule type" value="Genomic_DNA"/>
</dbReference>
<proteinExistence type="predicted"/>